<reference evidence="12 13" key="1">
    <citation type="submission" date="2014-11" db="EMBL/GenBank/DDBJ databases">
        <title>Pan-genome of Gallibacterium spp.</title>
        <authorList>
            <person name="Kudirkiene E."/>
            <person name="Bojesen A.M."/>
        </authorList>
    </citation>
    <scope>NUCLEOTIDE SEQUENCE [LARGE SCALE GENOMIC DNA]</scope>
    <source>
        <strain evidence="12 13">F151</strain>
    </source>
</reference>
<feature type="transmembrane region" description="Helical" evidence="9">
    <location>
        <begin position="21"/>
        <end position="42"/>
    </location>
</feature>
<evidence type="ECO:0000313" key="13">
    <source>
        <dbReference type="Proteomes" id="UP000243558"/>
    </source>
</evidence>
<evidence type="ECO:0000256" key="4">
    <source>
        <dbReference type="ARBA" id="ARBA00022475"/>
    </source>
</evidence>
<comment type="caution">
    <text evidence="12">The sequence shown here is derived from an EMBL/GenBank/DDBJ whole genome shotgun (WGS) entry which is preliminary data.</text>
</comment>
<keyword evidence="5" id="KW-0997">Cell inner membrane</keyword>
<dbReference type="InterPro" id="IPR005694">
    <property type="entry name" value="MFP_proteobact"/>
</dbReference>
<dbReference type="PANTHER" id="PTHR30386:SF19">
    <property type="entry name" value="MULTIDRUG EXPORT PROTEIN EMRA-RELATED"/>
    <property type="match status" value="1"/>
</dbReference>
<dbReference type="Pfam" id="PF25963">
    <property type="entry name" value="Beta-barrel_AAEA"/>
    <property type="match status" value="1"/>
</dbReference>
<dbReference type="NCBIfam" id="TIGR00998">
    <property type="entry name" value="8a0101"/>
    <property type="match status" value="1"/>
</dbReference>
<dbReference type="Gene3D" id="2.40.30.170">
    <property type="match status" value="1"/>
</dbReference>
<dbReference type="SUPFAM" id="SSF111369">
    <property type="entry name" value="HlyD-like secretion proteins"/>
    <property type="match status" value="1"/>
</dbReference>
<evidence type="ECO:0000256" key="1">
    <source>
        <dbReference type="ARBA" id="ARBA00004383"/>
    </source>
</evidence>
<feature type="domain" description="Multidrug export protein EmrA/FarA alpha-helical hairpin" evidence="10">
    <location>
        <begin position="93"/>
        <end position="214"/>
    </location>
</feature>
<keyword evidence="13" id="KW-1185">Reference proteome</keyword>
<dbReference type="EMBL" id="JTJM01000005">
    <property type="protein sequence ID" value="OBW93855.1"/>
    <property type="molecule type" value="Genomic_DNA"/>
</dbReference>
<evidence type="ECO:0000256" key="6">
    <source>
        <dbReference type="ARBA" id="ARBA00022692"/>
    </source>
</evidence>
<dbReference type="Proteomes" id="UP000243558">
    <property type="component" value="Unassembled WGS sequence"/>
</dbReference>
<comment type="similarity">
    <text evidence="2">Belongs to the membrane fusion protein (MFP) (TC 8.A.1) family.</text>
</comment>
<evidence type="ECO:0000256" key="8">
    <source>
        <dbReference type="ARBA" id="ARBA00023136"/>
    </source>
</evidence>
<gene>
    <name evidence="12" type="ORF">QV01_01070</name>
</gene>
<comment type="subcellular location">
    <subcellularLocation>
        <location evidence="1">Cell inner membrane</location>
        <topology evidence="1">Single-pass membrane protein</topology>
        <orientation evidence="1">Periplasmic side</orientation>
    </subcellularLocation>
</comment>
<evidence type="ECO:0000256" key="9">
    <source>
        <dbReference type="SAM" id="Phobius"/>
    </source>
</evidence>
<proteinExistence type="inferred from homology"/>
<sequence>MSEISEQDKKNAVRNKTRRKHLVSFVVLLLLISIISFVYWLFFVKDFTETDDAYVAGNIIQVSSQIPGSVSKLNTESTDLVKKGDVLVQLDDTDAKLALSQAKHTLADVVRKTSQLVFTEKQLTSLLSAKRIALKQAEEDLARRQSLNKTGAVSKEDYQHAVDAVTMAKSDFDATQEQLNATKALLLDTPIEQQPNVVQAADNVRQAWLNLQRTKIVSPVTGYVAKRSVQVGESIKAGLPLLAVVPLDQIWLDANFKETQLENIRLGQPVSVVFDLYGDNVEFEGKVVGIDAGTGSAFSLLPTQNATGNWIKVVQRLPVRIELDPEQVQKYPLRIGLSATVEVNTVDKSGSVLPTDPRTETLYQTDTLHYDLAPINQEIIEIIQQNSH</sequence>
<evidence type="ECO:0000256" key="5">
    <source>
        <dbReference type="ARBA" id="ARBA00022519"/>
    </source>
</evidence>
<dbReference type="Gene3D" id="2.40.50.100">
    <property type="match status" value="1"/>
</dbReference>
<accession>A0A1A7NWA9</accession>
<keyword evidence="3" id="KW-0813">Transport</keyword>
<evidence type="ECO:0000256" key="3">
    <source>
        <dbReference type="ARBA" id="ARBA00022448"/>
    </source>
</evidence>
<keyword evidence="7 9" id="KW-1133">Transmembrane helix</keyword>
<dbReference type="RefSeq" id="WP_065238605.1">
    <property type="nucleotide sequence ID" value="NZ_JTJM01000005.1"/>
</dbReference>
<keyword evidence="6 9" id="KW-0812">Transmembrane</keyword>
<dbReference type="OrthoDB" id="9811754at2"/>
<dbReference type="GO" id="GO:1990961">
    <property type="term" value="P:xenobiotic detoxification by transmembrane export across the plasma membrane"/>
    <property type="evidence" value="ECO:0007669"/>
    <property type="project" value="InterPro"/>
</dbReference>
<dbReference type="AlphaFoldDB" id="A0A1A7NWA9"/>
<protein>
    <submittedName>
        <fullName evidence="12">Multidrug transporter</fullName>
    </submittedName>
</protein>
<dbReference type="InterPro" id="IPR058633">
    <property type="entry name" value="EmrA/FarA_HH"/>
</dbReference>
<evidence type="ECO:0000259" key="10">
    <source>
        <dbReference type="Pfam" id="PF25885"/>
    </source>
</evidence>
<feature type="domain" description="p-hydroxybenzoic acid efflux pump subunit AaeA-like beta-barrel" evidence="11">
    <location>
        <begin position="252"/>
        <end position="343"/>
    </location>
</feature>
<dbReference type="PATRIC" id="fig|505345.7.peg.215"/>
<dbReference type="InterPro" id="IPR050739">
    <property type="entry name" value="MFP"/>
</dbReference>
<name>A0A1A7NWA9_9PAST</name>
<dbReference type="GO" id="GO:0005886">
    <property type="term" value="C:plasma membrane"/>
    <property type="evidence" value="ECO:0007669"/>
    <property type="project" value="UniProtKB-SubCell"/>
</dbReference>
<keyword evidence="8 9" id="KW-0472">Membrane</keyword>
<dbReference type="PANTHER" id="PTHR30386">
    <property type="entry name" value="MEMBRANE FUSION SUBUNIT OF EMRAB-TOLC MULTIDRUG EFFLUX PUMP"/>
    <property type="match status" value="1"/>
</dbReference>
<evidence type="ECO:0000256" key="2">
    <source>
        <dbReference type="ARBA" id="ARBA00009477"/>
    </source>
</evidence>
<dbReference type="GO" id="GO:0042910">
    <property type="term" value="F:xenobiotic transmembrane transporter activity"/>
    <property type="evidence" value="ECO:0007669"/>
    <property type="project" value="InterPro"/>
</dbReference>
<evidence type="ECO:0000313" key="12">
    <source>
        <dbReference type="EMBL" id="OBW93855.1"/>
    </source>
</evidence>
<keyword evidence="4" id="KW-1003">Cell membrane</keyword>
<dbReference type="GO" id="GO:0015721">
    <property type="term" value="P:bile acid and bile salt transport"/>
    <property type="evidence" value="ECO:0007669"/>
    <property type="project" value="UniProtKB-ARBA"/>
</dbReference>
<evidence type="ECO:0000256" key="7">
    <source>
        <dbReference type="ARBA" id="ARBA00022989"/>
    </source>
</evidence>
<organism evidence="12 13">
    <name type="scientific">Gallibacterium genomosp. 3</name>
    <dbReference type="NCBI Taxonomy" id="505345"/>
    <lineage>
        <taxon>Bacteria</taxon>
        <taxon>Pseudomonadati</taxon>
        <taxon>Pseudomonadota</taxon>
        <taxon>Gammaproteobacteria</taxon>
        <taxon>Pasteurellales</taxon>
        <taxon>Pasteurellaceae</taxon>
        <taxon>Gallibacterium</taxon>
    </lineage>
</organism>
<dbReference type="Pfam" id="PF25885">
    <property type="entry name" value="HH_EMRA"/>
    <property type="match status" value="1"/>
</dbReference>
<evidence type="ECO:0000259" key="11">
    <source>
        <dbReference type="Pfam" id="PF25963"/>
    </source>
</evidence>
<dbReference type="GO" id="GO:0046677">
    <property type="term" value="P:response to antibiotic"/>
    <property type="evidence" value="ECO:0007669"/>
    <property type="project" value="UniProtKB-ARBA"/>
</dbReference>
<dbReference type="InterPro" id="IPR058634">
    <property type="entry name" value="AaeA-lik-b-barrel"/>
</dbReference>
<dbReference type="FunFam" id="2.40.30.170:FF:000003">
    <property type="entry name" value="Multidrug resistance protein A"/>
    <property type="match status" value="1"/>
</dbReference>